<gene>
    <name evidence="1" type="ORF">SP6_43_01560</name>
</gene>
<comment type="caution">
    <text evidence="1">The sequence shown here is derived from an EMBL/GenBank/DDBJ whole genome shotgun (WGS) entry which is preliminary data.</text>
</comment>
<dbReference type="Proteomes" id="UP000032025">
    <property type="component" value="Unassembled WGS sequence"/>
</dbReference>
<keyword evidence="2" id="KW-1185">Reference proteome</keyword>
<organism evidence="1 2">
    <name type="scientific">Sphingomonas paucimobilis NBRC 13935</name>
    <dbReference type="NCBI Taxonomy" id="1219050"/>
    <lineage>
        <taxon>Bacteria</taxon>
        <taxon>Pseudomonadati</taxon>
        <taxon>Pseudomonadota</taxon>
        <taxon>Alphaproteobacteria</taxon>
        <taxon>Sphingomonadales</taxon>
        <taxon>Sphingomonadaceae</taxon>
        <taxon>Sphingomonas</taxon>
    </lineage>
</organism>
<name>A0A0C9NEG8_SPHPI</name>
<protein>
    <submittedName>
        <fullName evidence="1">DNA, contig: SP643</fullName>
    </submittedName>
</protein>
<evidence type="ECO:0000313" key="1">
    <source>
        <dbReference type="EMBL" id="GAN14657.1"/>
    </source>
</evidence>
<dbReference type="AlphaFoldDB" id="A0A0C9NEG8"/>
<dbReference type="RefSeq" id="WP_007406703.1">
    <property type="nucleotide sequence ID" value="NZ_BBJS01000043.1"/>
</dbReference>
<reference evidence="1 2" key="1">
    <citation type="submission" date="2014-08" db="EMBL/GenBank/DDBJ databases">
        <title>Whole genome shotgun sequence of Sphingomonas paucimobilis NBRC 13935.</title>
        <authorList>
            <person name="Hosoyama A."/>
            <person name="Hashimoto M."/>
            <person name="Hosoyama Y."/>
            <person name="Noguchi M."/>
            <person name="Uohara A."/>
            <person name="Ohji S."/>
            <person name="Katano-Makiyama Y."/>
            <person name="Ichikawa N."/>
            <person name="Kimura A."/>
            <person name="Yamazoe A."/>
            <person name="Fujita N."/>
        </authorList>
    </citation>
    <scope>NUCLEOTIDE SEQUENCE [LARGE SCALE GENOMIC DNA]</scope>
    <source>
        <strain evidence="1 2">NBRC 13935</strain>
    </source>
</reference>
<evidence type="ECO:0000313" key="2">
    <source>
        <dbReference type="Proteomes" id="UP000032025"/>
    </source>
</evidence>
<accession>A0A0C9NEG8</accession>
<proteinExistence type="predicted"/>
<sequence length="156" mass="17291">MGGQAMRGYTLDVSEYLFRLTTESLRIHSNQTRRYQSLGNLVNARATAGAAGAIEQHDVETLRKHLEKVPTKGPIRIHLSITKTSAESLTEAKRRLEKHLGSALTVGDAISMLLFDYVVEQGTAKLLSKIGIDEQKPPKIARGRGRDEGEKVVRIR</sequence>
<dbReference type="EMBL" id="BBJS01000043">
    <property type="protein sequence ID" value="GAN14657.1"/>
    <property type="molecule type" value="Genomic_DNA"/>
</dbReference>
<dbReference type="GeneID" id="78525636"/>